<name>A0AAW2R2U5_SESRA</name>
<dbReference type="PANTHER" id="PTHR37610">
    <property type="entry name" value="CCHC-TYPE DOMAIN-CONTAINING PROTEIN"/>
    <property type="match status" value="1"/>
</dbReference>
<dbReference type="AlphaFoldDB" id="A0AAW2R2U5"/>
<dbReference type="EMBL" id="JACGWJ010000014">
    <property type="protein sequence ID" value="KAL0374189.1"/>
    <property type="molecule type" value="Genomic_DNA"/>
</dbReference>
<feature type="domain" description="Retrotransposon Copia-like N-terminal" evidence="2">
    <location>
        <begin position="29"/>
        <end position="75"/>
    </location>
</feature>
<dbReference type="Pfam" id="PF14244">
    <property type="entry name" value="Retrotran_gag_3"/>
    <property type="match status" value="1"/>
</dbReference>
<comment type="caution">
    <text evidence="3">The sequence shown here is derived from an EMBL/GenBank/DDBJ whole genome shotgun (WGS) entry which is preliminary data.</text>
</comment>
<dbReference type="PANTHER" id="PTHR37610:SF40">
    <property type="entry name" value="OS01G0909600 PROTEIN"/>
    <property type="match status" value="1"/>
</dbReference>
<dbReference type="InterPro" id="IPR029472">
    <property type="entry name" value="Copia-like_N"/>
</dbReference>
<reference evidence="3" key="1">
    <citation type="submission" date="2020-06" db="EMBL/GenBank/DDBJ databases">
        <authorList>
            <person name="Li T."/>
            <person name="Hu X."/>
            <person name="Zhang T."/>
            <person name="Song X."/>
            <person name="Zhang H."/>
            <person name="Dai N."/>
            <person name="Sheng W."/>
            <person name="Hou X."/>
            <person name="Wei L."/>
        </authorList>
    </citation>
    <scope>NUCLEOTIDE SEQUENCE</scope>
    <source>
        <strain evidence="3">G02</strain>
        <tissue evidence="3">Leaf</tissue>
    </source>
</reference>
<accession>A0AAW2R2U5</accession>
<sequence length="238" mass="26727">MAANMAESTGTSSRGTRAKDGDDFLQLQSSDHLGMVLVTTPLNGRNFLAWSRAVKIALGAKLKLGFITGECKKPAADSGHYRQWIRVDCMVEKQRQVNMGLSELEEDMALFTRGLEQRIDNQNRGIFKKRGIVDERNMKCEHCDRPGLDKSTCFKLHGVLDWYKELNEQKKKNANGVRAFLAQTSRDKQIHKDAKIDGTASSSEVVMEVMRLMKSKVPADPIQVNYAQTDEYAGPDDE</sequence>
<evidence type="ECO:0000313" key="3">
    <source>
        <dbReference type="EMBL" id="KAL0374189.1"/>
    </source>
</evidence>
<protein>
    <recommendedName>
        <fullName evidence="2">Retrotransposon Copia-like N-terminal domain-containing protein</fullName>
    </recommendedName>
</protein>
<proteinExistence type="predicted"/>
<feature type="region of interest" description="Disordered" evidence="1">
    <location>
        <begin position="1"/>
        <end position="21"/>
    </location>
</feature>
<feature type="compositionally biased region" description="Polar residues" evidence="1">
    <location>
        <begin position="1"/>
        <end position="15"/>
    </location>
</feature>
<gene>
    <name evidence="3" type="ORF">Sradi_3334600</name>
</gene>
<evidence type="ECO:0000259" key="2">
    <source>
        <dbReference type="Pfam" id="PF14244"/>
    </source>
</evidence>
<reference evidence="3" key="2">
    <citation type="journal article" date="2024" name="Plant">
        <title>Genomic evolution and insights into agronomic trait innovations of Sesamum species.</title>
        <authorList>
            <person name="Miao H."/>
            <person name="Wang L."/>
            <person name="Qu L."/>
            <person name="Liu H."/>
            <person name="Sun Y."/>
            <person name="Le M."/>
            <person name="Wang Q."/>
            <person name="Wei S."/>
            <person name="Zheng Y."/>
            <person name="Lin W."/>
            <person name="Duan Y."/>
            <person name="Cao H."/>
            <person name="Xiong S."/>
            <person name="Wang X."/>
            <person name="Wei L."/>
            <person name="Li C."/>
            <person name="Ma Q."/>
            <person name="Ju M."/>
            <person name="Zhao R."/>
            <person name="Li G."/>
            <person name="Mu C."/>
            <person name="Tian Q."/>
            <person name="Mei H."/>
            <person name="Zhang T."/>
            <person name="Gao T."/>
            <person name="Zhang H."/>
        </authorList>
    </citation>
    <scope>NUCLEOTIDE SEQUENCE</scope>
    <source>
        <strain evidence="3">G02</strain>
    </source>
</reference>
<evidence type="ECO:0000256" key="1">
    <source>
        <dbReference type="SAM" id="MobiDB-lite"/>
    </source>
</evidence>
<organism evidence="3">
    <name type="scientific">Sesamum radiatum</name>
    <name type="common">Black benniseed</name>
    <dbReference type="NCBI Taxonomy" id="300843"/>
    <lineage>
        <taxon>Eukaryota</taxon>
        <taxon>Viridiplantae</taxon>
        <taxon>Streptophyta</taxon>
        <taxon>Embryophyta</taxon>
        <taxon>Tracheophyta</taxon>
        <taxon>Spermatophyta</taxon>
        <taxon>Magnoliopsida</taxon>
        <taxon>eudicotyledons</taxon>
        <taxon>Gunneridae</taxon>
        <taxon>Pentapetalae</taxon>
        <taxon>asterids</taxon>
        <taxon>lamiids</taxon>
        <taxon>Lamiales</taxon>
        <taxon>Pedaliaceae</taxon>
        <taxon>Sesamum</taxon>
    </lineage>
</organism>